<organism evidence="2 3">
    <name type="scientific">Aquiflexum gelatinilyticum</name>
    <dbReference type="NCBI Taxonomy" id="2961943"/>
    <lineage>
        <taxon>Bacteria</taxon>
        <taxon>Pseudomonadati</taxon>
        <taxon>Bacteroidota</taxon>
        <taxon>Cytophagia</taxon>
        <taxon>Cytophagales</taxon>
        <taxon>Cyclobacteriaceae</taxon>
        <taxon>Aquiflexum</taxon>
    </lineage>
</organism>
<keyword evidence="1" id="KW-1133">Transmembrane helix</keyword>
<keyword evidence="1" id="KW-0472">Membrane</keyword>
<feature type="transmembrane region" description="Helical" evidence="1">
    <location>
        <begin position="67"/>
        <end position="85"/>
    </location>
</feature>
<protein>
    <submittedName>
        <fullName evidence="2">Uncharacterized protein</fullName>
    </submittedName>
</protein>
<accession>A0A9X2P2F4</accession>
<dbReference type="RefSeq" id="WP_258422546.1">
    <property type="nucleotide sequence ID" value="NZ_JANSUY010000003.1"/>
</dbReference>
<reference evidence="2" key="1">
    <citation type="submission" date="2022-08" db="EMBL/GenBank/DDBJ databases">
        <authorList>
            <person name="Zhang D."/>
        </authorList>
    </citation>
    <scope>NUCLEOTIDE SEQUENCE</scope>
    <source>
        <strain evidence="2">XJ19-11</strain>
    </source>
</reference>
<dbReference type="Proteomes" id="UP001142175">
    <property type="component" value="Unassembled WGS sequence"/>
</dbReference>
<keyword evidence="1" id="KW-0812">Transmembrane</keyword>
<evidence type="ECO:0000313" key="3">
    <source>
        <dbReference type="Proteomes" id="UP001142175"/>
    </source>
</evidence>
<comment type="caution">
    <text evidence="2">The sequence shown here is derived from an EMBL/GenBank/DDBJ whole genome shotgun (WGS) entry which is preliminary data.</text>
</comment>
<dbReference type="EMBL" id="JANSUY010000003">
    <property type="protein sequence ID" value="MCR9014664.1"/>
    <property type="molecule type" value="Genomic_DNA"/>
</dbReference>
<sequence>MSGGTSVLNMLSSLKNNRNIKSGRSKLGDNPYSSKSIEAEKRNSTYTKELIDHRFERKDSAIRLTKWVYVALGFVIMGCLAYFLITN</sequence>
<dbReference type="AlphaFoldDB" id="A0A9X2P2F4"/>
<name>A0A9X2P2F4_9BACT</name>
<evidence type="ECO:0000313" key="2">
    <source>
        <dbReference type="EMBL" id="MCR9014664.1"/>
    </source>
</evidence>
<evidence type="ECO:0000256" key="1">
    <source>
        <dbReference type="SAM" id="Phobius"/>
    </source>
</evidence>
<proteinExistence type="predicted"/>
<gene>
    <name evidence="2" type="ORF">NU887_06415</name>
</gene>
<keyword evidence="3" id="KW-1185">Reference proteome</keyword>